<sequence length="372" mass="42362">MKVAIVHDYLREYGGAERVVEALYEIFPDAPIYTAYVNFEGLGIHAERIKKWDIRSSWLQNMPFANKLVSPFRIFAPMIFEGFDLKEYDVVISSSAVYFAKAVITSPNSLHIAYIHTPPRYLYGYTTSFNYKKNPITRVLGEIANHFLRIYDYEVSQRPDILVANSENVKKRIKKFYRRDAVVIYPPVETDRFKNKDLRFKKENKYFLSVSRLVRGKGVDITIKACDRLGIPLKVVGAGPELNHLKSLIVNRKSDIEFLGQVADDELVKLYTDAKALILASEDEDFGITPVESMAAGTPVIAPRTGGYLETIVEGKTGMFFGGDRGEVTVDSLVEALEKFDSKKYKPQDCTKQAENFSKEKFKEKMIKLINS</sequence>
<dbReference type="Proteomes" id="UP000034235">
    <property type="component" value="Unassembled WGS sequence"/>
</dbReference>
<dbReference type="EMBL" id="LBUP01000009">
    <property type="protein sequence ID" value="KKQ65648.1"/>
    <property type="molecule type" value="Genomic_DNA"/>
</dbReference>
<dbReference type="AlphaFoldDB" id="A0A0G0JDA9"/>
<dbReference type="PANTHER" id="PTHR45947">
    <property type="entry name" value="SULFOQUINOVOSYL TRANSFERASE SQD2"/>
    <property type="match status" value="1"/>
</dbReference>
<dbReference type="Gene3D" id="3.40.50.2000">
    <property type="entry name" value="Glycogen Phosphorylase B"/>
    <property type="match status" value="2"/>
</dbReference>
<evidence type="ECO:0000259" key="2">
    <source>
        <dbReference type="Pfam" id="PF13439"/>
    </source>
</evidence>
<dbReference type="InterPro" id="IPR001296">
    <property type="entry name" value="Glyco_trans_1"/>
</dbReference>
<evidence type="ECO:0000259" key="1">
    <source>
        <dbReference type="Pfam" id="PF00534"/>
    </source>
</evidence>
<feature type="domain" description="Glycosyl transferase family 1" evidence="1">
    <location>
        <begin position="194"/>
        <end position="356"/>
    </location>
</feature>
<dbReference type="Pfam" id="PF13439">
    <property type="entry name" value="Glyco_transf_4"/>
    <property type="match status" value="1"/>
</dbReference>
<proteinExistence type="predicted"/>
<dbReference type="Pfam" id="PF00534">
    <property type="entry name" value="Glycos_transf_1"/>
    <property type="match status" value="1"/>
</dbReference>
<name>A0A0G0JDA9_9BACT</name>
<organism evidence="3 4">
    <name type="scientific">Candidatus Daviesbacteria bacterium GW2011_GWA2_38_24</name>
    <dbReference type="NCBI Taxonomy" id="1618422"/>
    <lineage>
        <taxon>Bacteria</taxon>
        <taxon>Candidatus Daviesiibacteriota</taxon>
    </lineage>
</organism>
<protein>
    <submittedName>
        <fullName evidence="3">Glycosyl transferase group 1</fullName>
    </submittedName>
</protein>
<feature type="domain" description="Glycosyltransferase subfamily 4-like N-terminal" evidence="2">
    <location>
        <begin position="13"/>
        <end position="192"/>
    </location>
</feature>
<reference evidence="3 4" key="1">
    <citation type="journal article" date="2015" name="Nature">
        <title>rRNA introns, odd ribosomes, and small enigmatic genomes across a large radiation of phyla.</title>
        <authorList>
            <person name="Brown C.T."/>
            <person name="Hug L.A."/>
            <person name="Thomas B.C."/>
            <person name="Sharon I."/>
            <person name="Castelle C.J."/>
            <person name="Singh A."/>
            <person name="Wilkins M.J."/>
            <person name="Williams K.H."/>
            <person name="Banfield J.F."/>
        </authorList>
    </citation>
    <scope>NUCLEOTIDE SEQUENCE [LARGE SCALE GENOMIC DNA]</scope>
</reference>
<keyword evidence="3" id="KW-0808">Transferase</keyword>
<dbReference type="InterPro" id="IPR028098">
    <property type="entry name" value="Glyco_trans_4-like_N"/>
</dbReference>
<dbReference type="PANTHER" id="PTHR45947:SF3">
    <property type="entry name" value="SULFOQUINOVOSYL TRANSFERASE SQD2"/>
    <property type="match status" value="1"/>
</dbReference>
<dbReference type="InterPro" id="IPR050194">
    <property type="entry name" value="Glycosyltransferase_grp1"/>
</dbReference>
<evidence type="ECO:0000313" key="4">
    <source>
        <dbReference type="Proteomes" id="UP000034235"/>
    </source>
</evidence>
<dbReference type="SUPFAM" id="SSF53756">
    <property type="entry name" value="UDP-Glycosyltransferase/glycogen phosphorylase"/>
    <property type="match status" value="1"/>
</dbReference>
<gene>
    <name evidence="3" type="ORF">US86_C0009G0016</name>
</gene>
<dbReference type="PATRIC" id="fig|1618422.5.peg.1071"/>
<accession>A0A0G0JDA9</accession>
<dbReference type="GO" id="GO:0016757">
    <property type="term" value="F:glycosyltransferase activity"/>
    <property type="evidence" value="ECO:0007669"/>
    <property type="project" value="InterPro"/>
</dbReference>
<comment type="caution">
    <text evidence="3">The sequence shown here is derived from an EMBL/GenBank/DDBJ whole genome shotgun (WGS) entry which is preliminary data.</text>
</comment>
<evidence type="ECO:0000313" key="3">
    <source>
        <dbReference type="EMBL" id="KKQ65648.1"/>
    </source>
</evidence>